<dbReference type="InterPro" id="IPR043128">
    <property type="entry name" value="Rev_trsase/Diguanyl_cyclase"/>
</dbReference>
<keyword evidence="2 6" id="KW-0812">Transmembrane</keyword>
<reference evidence="11 12" key="1">
    <citation type="submission" date="2016-10" db="EMBL/GenBank/DDBJ databases">
        <authorList>
            <person name="Varghese N."/>
            <person name="Submissions S."/>
        </authorList>
    </citation>
    <scope>NUCLEOTIDE SEQUENCE [LARGE SCALE GENOMIC DNA]</scope>
    <source>
        <strain evidence="11 12">DSM 21822</strain>
    </source>
</reference>
<dbReference type="InterPro" id="IPR052155">
    <property type="entry name" value="Biofilm_reg_signaling"/>
</dbReference>
<dbReference type="PANTHER" id="PTHR44757:SF2">
    <property type="entry name" value="BIOFILM ARCHITECTURE MAINTENANCE PROTEIN MBAA"/>
    <property type="match status" value="1"/>
</dbReference>
<dbReference type="InterPro" id="IPR000014">
    <property type="entry name" value="PAS"/>
</dbReference>
<dbReference type="PROSITE" id="PS50839">
    <property type="entry name" value="CHASE"/>
    <property type="match status" value="1"/>
</dbReference>
<dbReference type="InterPro" id="IPR013655">
    <property type="entry name" value="PAS_fold_3"/>
</dbReference>
<dbReference type="NCBIfam" id="TIGR00254">
    <property type="entry name" value="GGDEF"/>
    <property type="match status" value="1"/>
</dbReference>
<dbReference type="PROSITE" id="PS50883">
    <property type="entry name" value="EAL"/>
    <property type="match status" value="1"/>
</dbReference>
<evidence type="ECO:0000259" key="9">
    <source>
        <dbReference type="PROSITE" id="PS50883"/>
    </source>
</evidence>
<feature type="domain" description="PAC" evidence="7">
    <location>
        <begin position="389"/>
        <end position="440"/>
    </location>
</feature>
<dbReference type="PROSITE" id="PS50887">
    <property type="entry name" value="GGDEF"/>
    <property type="match status" value="1"/>
</dbReference>
<dbReference type="AlphaFoldDB" id="A0A1I3ZKV2"/>
<dbReference type="InterPro" id="IPR000160">
    <property type="entry name" value="GGDEF_dom"/>
</dbReference>
<keyword evidence="12" id="KW-1185">Reference proteome</keyword>
<keyword evidence="4 6" id="KW-0472">Membrane</keyword>
<feature type="domain" description="GGDEF" evidence="10">
    <location>
        <begin position="489"/>
        <end position="622"/>
    </location>
</feature>
<evidence type="ECO:0000313" key="11">
    <source>
        <dbReference type="EMBL" id="SFK44667.1"/>
    </source>
</evidence>
<dbReference type="Gene3D" id="3.30.450.20">
    <property type="entry name" value="PAS domain"/>
    <property type="match status" value="1"/>
</dbReference>
<dbReference type="InterPro" id="IPR000700">
    <property type="entry name" value="PAS-assoc_C"/>
</dbReference>
<dbReference type="CDD" id="cd00130">
    <property type="entry name" value="PAS"/>
    <property type="match status" value="1"/>
</dbReference>
<dbReference type="GO" id="GO:0016020">
    <property type="term" value="C:membrane"/>
    <property type="evidence" value="ECO:0007669"/>
    <property type="project" value="UniProtKB-SubCell"/>
</dbReference>
<dbReference type="SUPFAM" id="SSF55785">
    <property type="entry name" value="PYP-like sensor domain (PAS domain)"/>
    <property type="match status" value="1"/>
</dbReference>
<dbReference type="InterPro" id="IPR001633">
    <property type="entry name" value="EAL_dom"/>
</dbReference>
<proteinExistence type="predicted"/>
<evidence type="ECO:0000256" key="4">
    <source>
        <dbReference type="ARBA" id="ARBA00023136"/>
    </source>
</evidence>
<dbReference type="SMART" id="SM00267">
    <property type="entry name" value="GGDEF"/>
    <property type="match status" value="1"/>
</dbReference>
<evidence type="ECO:0000259" key="10">
    <source>
        <dbReference type="PROSITE" id="PS50887"/>
    </source>
</evidence>
<evidence type="ECO:0000259" key="8">
    <source>
        <dbReference type="PROSITE" id="PS50839"/>
    </source>
</evidence>
<name>A0A1I3ZKV2_9HYPH</name>
<feature type="coiled-coil region" evidence="5">
    <location>
        <begin position="297"/>
        <end position="324"/>
    </location>
</feature>
<dbReference type="SUPFAM" id="SSF141868">
    <property type="entry name" value="EAL domain-like"/>
    <property type="match status" value="1"/>
</dbReference>
<dbReference type="PANTHER" id="PTHR44757">
    <property type="entry name" value="DIGUANYLATE CYCLASE DGCP"/>
    <property type="match status" value="1"/>
</dbReference>
<dbReference type="Pfam" id="PF00990">
    <property type="entry name" value="GGDEF"/>
    <property type="match status" value="1"/>
</dbReference>
<protein>
    <submittedName>
        <fullName evidence="11">Diguanylate cyclase (GGDEF) domain-containing protein</fullName>
    </submittedName>
</protein>
<comment type="subcellular location">
    <subcellularLocation>
        <location evidence="1">Membrane</location>
    </subcellularLocation>
</comment>
<dbReference type="EMBL" id="FOSL01000006">
    <property type="protein sequence ID" value="SFK44667.1"/>
    <property type="molecule type" value="Genomic_DNA"/>
</dbReference>
<dbReference type="InterPro" id="IPR042240">
    <property type="entry name" value="CHASE_sf"/>
</dbReference>
<feature type="domain" description="EAL" evidence="9">
    <location>
        <begin position="631"/>
        <end position="882"/>
    </location>
</feature>
<evidence type="ECO:0000313" key="12">
    <source>
        <dbReference type="Proteomes" id="UP000323300"/>
    </source>
</evidence>
<dbReference type="Pfam" id="PF08447">
    <property type="entry name" value="PAS_3"/>
    <property type="match status" value="1"/>
</dbReference>
<feature type="transmembrane region" description="Helical" evidence="6">
    <location>
        <begin position="270"/>
        <end position="294"/>
    </location>
</feature>
<accession>A0A1I3ZKV2</accession>
<dbReference type="Gene3D" id="3.20.20.450">
    <property type="entry name" value="EAL domain"/>
    <property type="match status" value="1"/>
</dbReference>
<dbReference type="SMART" id="SM00052">
    <property type="entry name" value="EAL"/>
    <property type="match status" value="1"/>
</dbReference>
<evidence type="ECO:0000259" key="7">
    <source>
        <dbReference type="PROSITE" id="PS50113"/>
    </source>
</evidence>
<feature type="transmembrane region" description="Helical" evidence="6">
    <location>
        <begin position="21"/>
        <end position="39"/>
    </location>
</feature>
<dbReference type="InterPro" id="IPR035919">
    <property type="entry name" value="EAL_sf"/>
</dbReference>
<dbReference type="InterPro" id="IPR029787">
    <property type="entry name" value="Nucleotide_cyclase"/>
</dbReference>
<dbReference type="Gene3D" id="3.30.70.270">
    <property type="match status" value="1"/>
</dbReference>
<keyword evidence="5" id="KW-0175">Coiled coil</keyword>
<evidence type="ECO:0000256" key="3">
    <source>
        <dbReference type="ARBA" id="ARBA00022989"/>
    </source>
</evidence>
<dbReference type="CDD" id="cd01948">
    <property type="entry name" value="EAL"/>
    <property type="match status" value="1"/>
</dbReference>
<dbReference type="Proteomes" id="UP000323300">
    <property type="component" value="Unassembled WGS sequence"/>
</dbReference>
<dbReference type="Pfam" id="PF00563">
    <property type="entry name" value="EAL"/>
    <property type="match status" value="1"/>
</dbReference>
<dbReference type="GO" id="GO:0007165">
    <property type="term" value="P:signal transduction"/>
    <property type="evidence" value="ECO:0007669"/>
    <property type="project" value="UniProtKB-ARBA"/>
</dbReference>
<dbReference type="CDD" id="cd01949">
    <property type="entry name" value="GGDEF"/>
    <property type="match status" value="1"/>
</dbReference>
<evidence type="ECO:0000256" key="2">
    <source>
        <dbReference type="ARBA" id="ARBA00022692"/>
    </source>
</evidence>
<dbReference type="PROSITE" id="PS50113">
    <property type="entry name" value="PAC"/>
    <property type="match status" value="1"/>
</dbReference>
<gene>
    <name evidence="11" type="ORF">SAMN04488498_106178</name>
</gene>
<evidence type="ECO:0000256" key="1">
    <source>
        <dbReference type="ARBA" id="ARBA00004370"/>
    </source>
</evidence>
<dbReference type="Gene3D" id="2.10.70.100">
    <property type="match status" value="1"/>
</dbReference>
<dbReference type="GO" id="GO:0003824">
    <property type="term" value="F:catalytic activity"/>
    <property type="evidence" value="ECO:0007669"/>
    <property type="project" value="UniProtKB-ARBA"/>
</dbReference>
<dbReference type="SUPFAM" id="SSF55073">
    <property type="entry name" value="Nucleotide cyclase"/>
    <property type="match status" value="1"/>
</dbReference>
<dbReference type="InterPro" id="IPR006189">
    <property type="entry name" value="CHASE_dom"/>
</dbReference>
<organism evidence="11 12">
    <name type="scientific">Neomesorhizobium albiziae</name>
    <dbReference type="NCBI Taxonomy" id="335020"/>
    <lineage>
        <taxon>Bacteria</taxon>
        <taxon>Pseudomonadati</taxon>
        <taxon>Pseudomonadota</taxon>
        <taxon>Alphaproteobacteria</taxon>
        <taxon>Hyphomicrobiales</taxon>
        <taxon>Phyllobacteriaceae</taxon>
        <taxon>Neomesorhizobium</taxon>
    </lineage>
</organism>
<evidence type="ECO:0000256" key="5">
    <source>
        <dbReference type="SAM" id="Coils"/>
    </source>
</evidence>
<keyword evidence="3 6" id="KW-1133">Transmembrane helix</keyword>
<dbReference type="InterPro" id="IPR035965">
    <property type="entry name" value="PAS-like_dom_sf"/>
</dbReference>
<dbReference type="SMART" id="SM01079">
    <property type="entry name" value="CHASE"/>
    <property type="match status" value="1"/>
</dbReference>
<dbReference type="Pfam" id="PF03924">
    <property type="entry name" value="CHASE"/>
    <property type="match status" value="1"/>
</dbReference>
<feature type="domain" description="CHASE" evidence="8">
    <location>
        <begin position="114"/>
        <end position="255"/>
    </location>
</feature>
<sequence>MKFFGTKPRKIGQAVFTTTNIPAAIALVVIAVLGVYADYQNQLVSRQSARASVLAQAHLIRSNLEGSISANLQLVRGLVATLSTEPGMDQERFERLAANLFRGDSQLRNIAAAPNLVVSMIYPMAGNERAIGLDYRTNDAQREGALRARDGGELVLVGPVALRQGGLGFIGRYPVFVDLPGAGRQFWGIVSAVIDAEKLYRDSGLLDPNLPIDVALIGADSRGERGMRFFGSEDIVDGDPVTTDVLLPSGSWRLAAVPKGGWDAVEDYAWLFRLAMIVAGALVVIPILIAGRLFEERQKNYRQLRRSERELRQLSRRLELALSASRIGVWEHNLETDELVWDDRVNELYGKPNDGKPRGFEDWAGAIHPEDVEQAQRDFDLAVANNDLYSSEYRLLLPDGQLRYLRTRAAIYQDASDQAKMIGAEWDVTADVTLRKELERAKNLAEKRNAELEIAKGHIEHNALHDSLTGLPNRRYLDEMLERFVPDSDGIALLNIDLDRFKQINDTLGHAAGDAMLVHAANVLKSNVREADFVARIGGDEFVVFCPASGGADEMAVLADRIIRHMRRPVSYNGYECRFGVSVGIAIETGETVDPKRLLVNADIALYRAKRRGRNRYEFFTEALQEEITVTKRTADEILHGLEWDEFLAYYQPQFDANTQEIIGVEALARWRHPVRGLLAPDVFLHTAEELSVVSSIDRLVLEQALKHHEEWTAEGLVIPHISVNVSARRLQDEDLIESLRGLSIKRGLLSFELVESIFLDDSDDLVIWNINQIKDLGIDVEIDDFGTGYASIVSLLKLKPRRLKIDRQLVSPIVTSLAQRRLVESIIDIGRSLGIAVIAEGVETMDHARILKDLGCDILQGHAFAGAMNAADFKEFIRARGLRFAS</sequence>
<dbReference type="Gene3D" id="3.30.450.350">
    <property type="entry name" value="CHASE domain"/>
    <property type="match status" value="1"/>
</dbReference>
<evidence type="ECO:0000256" key="6">
    <source>
        <dbReference type="SAM" id="Phobius"/>
    </source>
</evidence>